<dbReference type="AlphaFoldDB" id="A0A166NB16"/>
<protein>
    <submittedName>
        <fullName evidence="2">Uncharacterized protein</fullName>
    </submittedName>
</protein>
<evidence type="ECO:0000256" key="1">
    <source>
        <dbReference type="SAM" id="MobiDB-lite"/>
    </source>
</evidence>
<gene>
    <name evidence="2" type="ORF">AAL_08011</name>
</gene>
<proteinExistence type="predicted"/>
<sequence>MFLPQDLDIEDETSTSRNGRISSAVADFQGSEDLRKSNEKTKPARSSRKGPACANCRRRKSCHYEATPLQMFRSAKQINYRFQGDDRAARLEGPYSPSLEMVQCLEASYENCSSPMNPSQDMINVHFGFIFSECWYIHSSERHNTSFTSSIQSRIRLCEGKLSLETLSYIYEKHRSFFEAWNARRGPSKAETSWQIFYAWLMDMFAADFPASLQCLRETLLQFHPEEFWVQEPAEWGQYKCPFCREEVAREYFADHLKGDFERRYCARCHIYIADQSNDFCQDCLEAEEWIQRPSMTSQVFKVLEHLRQIERRIHIQRHELSLTSSATPPVGTNLNESYGGNFHNIQEITQESYNYNTHIEIGEQTAVDHKSEIAIHNRQLDVCMRKDWRTVVLN</sequence>
<dbReference type="Proteomes" id="UP000078544">
    <property type="component" value="Unassembled WGS sequence"/>
</dbReference>
<comment type="caution">
    <text evidence="2">The sequence shown here is derived from an EMBL/GenBank/DDBJ whole genome shotgun (WGS) entry which is preliminary data.</text>
</comment>
<accession>A0A166NB16</accession>
<dbReference type="EMBL" id="AZGY01000028">
    <property type="protein sequence ID" value="KZZ88810.1"/>
    <property type="molecule type" value="Genomic_DNA"/>
</dbReference>
<feature type="compositionally biased region" description="Basic and acidic residues" evidence="1">
    <location>
        <begin position="32"/>
        <end position="42"/>
    </location>
</feature>
<evidence type="ECO:0000313" key="3">
    <source>
        <dbReference type="Proteomes" id="UP000078544"/>
    </source>
</evidence>
<reference evidence="2 3" key="1">
    <citation type="journal article" date="2016" name="Genome Biol. Evol.">
        <title>Divergent and convergent evolution of fungal pathogenicity.</title>
        <authorList>
            <person name="Shang Y."/>
            <person name="Xiao G."/>
            <person name="Zheng P."/>
            <person name="Cen K."/>
            <person name="Zhan S."/>
            <person name="Wang C."/>
        </authorList>
    </citation>
    <scope>NUCLEOTIDE SEQUENCE [LARGE SCALE GENOMIC DNA]</scope>
    <source>
        <strain evidence="2 3">RCEF 2490</strain>
    </source>
</reference>
<name>A0A166NB16_9HYPO</name>
<organism evidence="2 3">
    <name type="scientific">Moelleriella libera RCEF 2490</name>
    <dbReference type="NCBI Taxonomy" id="1081109"/>
    <lineage>
        <taxon>Eukaryota</taxon>
        <taxon>Fungi</taxon>
        <taxon>Dikarya</taxon>
        <taxon>Ascomycota</taxon>
        <taxon>Pezizomycotina</taxon>
        <taxon>Sordariomycetes</taxon>
        <taxon>Hypocreomycetidae</taxon>
        <taxon>Hypocreales</taxon>
        <taxon>Clavicipitaceae</taxon>
        <taxon>Moelleriella</taxon>
    </lineage>
</organism>
<keyword evidence="3" id="KW-1185">Reference proteome</keyword>
<evidence type="ECO:0000313" key="2">
    <source>
        <dbReference type="EMBL" id="KZZ88810.1"/>
    </source>
</evidence>
<feature type="region of interest" description="Disordered" evidence="1">
    <location>
        <begin position="1"/>
        <end position="52"/>
    </location>
</feature>